<organism evidence="1 2">
    <name type="scientific">Stephania cephalantha</name>
    <dbReference type="NCBI Taxonomy" id="152367"/>
    <lineage>
        <taxon>Eukaryota</taxon>
        <taxon>Viridiplantae</taxon>
        <taxon>Streptophyta</taxon>
        <taxon>Embryophyta</taxon>
        <taxon>Tracheophyta</taxon>
        <taxon>Spermatophyta</taxon>
        <taxon>Magnoliopsida</taxon>
        <taxon>Ranunculales</taxon>
        <taxon>Menispermaceae</taxon>
        <taxon>Menispermoideae</taxon>
        <taxon>Cissampelideae</taxon>
        <taxon>Stephania</taxon>
    </lineage>
</organism>
<dbReference type="Proteomes" id="UP001419268">
    <property type="component" value="Unassembled WGS sequence"/>
</dbReference>
<proteinExistence type="predicted"/>
<keyword evidence="2" id="KW-1185">Reference proteome</keyword>
<reference evidence="1 2" key="1">
    <citation type="submission" date="2024-01" db="EMBL/GenBank/DDBJ databases">
        <title>Genome assemblies of Stephania.</title>
        <authorList>
            <person name="Yang L."/>
        </authorList>
    </citation>
    <scope>NUCLEOTIDE SEQUENCE [LARGE SCALE GENOMIC DNA]</scope>
    <source>
        <strain evidence="1">JXDWG</strain>
        <tissue evidence="1">Leaf</tissue>
    </source>
</reference>
<dbReference type="AlphaFoldDB" id="A0AAP0FFB7"/>
<evidence type="ECO:0000313" key="2">
    <source>
        <dbReference type="Proteomes" id="UP001419268"/>
    </source>
</evidence>
<dbReference type="EMBL" id="JBBNAG010000009">
    <property type="protein sequence ID" value="KAK9105084.1"/>
    <property type="molecule type" value="Genomic_DNA"/>
</dbReference>
<evidence type="ECO:0000313" key="1">
    <source>
        <dbReference type="EMBL" id="KAK9105084.1"/>
    </source>
</evidence>
<name>A0AAP0FFB7_9MAGN</name>
<sequence length="117" mass="12767">MNNNFLAGLLTFSASNPSRRRRHNPMPTVVVSRRGSISQSTRHRAVQDAVAWCVRAALSSSCSRHALVGVPGLAGVVDRAAACRLPPQPRHLPVRRCCWPSALSCHIPPRPLAWLDS</sequence>
<gene>
    <name evidence="1" type="ORF">Scep_021928</name>
</gene>
<accession>A0AAP0FFB7</accession>
<protein>
    <submittedName>
        <fullName evidence="1">Uncharacterized protein</fullName>
    </submittedName>
</protein>
<comment type="caution">
    <text evidence="1">The sequence shown here is derived from an EMBL/GenBank/DDBJ whole genome shotgun (WGS) entry which is preliminary data.</text>
</comment>